<evidence type="ECO:0000259" key="5">
    <source>
        <dbReference type="PROSITE" id="PS50010"/>
    </source>
</evidence>
<reference evidence="6 7" key="1">
    <citation type="journal article" date="2018" name="Mol. Biol. Evol.">
        <title>Broad Genomic Sampling Reveals a Smut Pathogenic Ancestry of the Fungal Clade Ustilaginomycotina.</title>
        <authorList>
            <person name="Kijpornyongpan T."/>
            <person name="Mondo S.J."/>
            <person name="Barry K."/>
            <person name="Sandor L."/>
            <person name="Lee J."/>
            <person name="Lipzen A."/>
            <person name="Pangilinan J."/>
            <person name="LaButti K."/>
            <person name="Hainaut M."/>
            <person name="Henrissat B."/>
            <person name="Grigoriev I.V."/>
            <person name="Spatafora J.W."/>
            <person name="Aime M.C."/>
        </authorList>
    </citation>
    <scope>NUCLEOTIDE SEQUENCE [LARGE SCALE GENOMIC DNA]</scope>
    <source>
        <strain evidence="6 7">MCA 4718</strain>
    </source>
</reference>
<dbReference type="InterPro" id="IPR052233">
    <property type="entry name" value="Rho-type_GEFs"/>
</dbReference>
<dbReference type="Gene3D" id="2.30.29.30">
    <property type="entry name" value="Pleckstrin-homology domain (PH domain)/Phosphotyrosine-binding domain (PTB)"/>
    <property type="match status" value="1"/>
</dbReference>
<dbReference type="Pfam" id="PF00621">
    <property type="entry name" value="RhoGEF"/>
    <property type="match status" value="1"/>
</dbReference>
<keyword evidence="2" id="KW-0344">Guanine-nucleotide releasing factor</keyword>
<dbReference type="PROSITE" id="PS50003">
    <property type="entry name" value="PH_DOMAIN"/>
    <property type="match status" value="1"/>
</dbReference>
<dbReference type="RefSeq" id="XP_025350061.1">
    <property type="nucleotide sequence ID" value="XM_025491636.1"/>
</dbReference>
<keyword evidence="7" id="KW-1185">Reference proteome</keyword>
<evidence type="ECO:0000313" key="6">
    <source>
        <dbReference type="EMBL" id="PWN22901.1"/>
    </source>
</evidence>
<name>A0A316UES5_9BASI</name>
<feature type="region of interest" description="Disordered" evidence="3">
    <location>
        <begin position="212"/>
        <end position="290"/>
    </location>
</feature>
<dbReference type="InterPro" id="IPR011993">
    <property type="entry name" value="PH-like_dom_sf"/>
</dbReference>
<dbReference type="SMART" id="SM00325">
    <property type="entry name" value="RhoGEF"/>
    <property type="match status" value="1"/>
</dbReference>
<sequence>MPPGPSLPPKPYPEYGWTQGDSRSDFEASQHRLAAQPSRLPEYPNETSYTHQYQSYGESNPSFQSYDPRAHNAYQESQNGTWPADAVGRGTSGSSTIGYGTGLSASMDTLRQGLASTGYDDTRPPSPPLPTSKWHQQGEAAAISRARRYKEDLEGQDKEGRFQPAAPSSNLVGPPTDTSRLSTADYASYDHSSRPISTATGIISLYGDDWTRGSSSGSSHEEESRPFQSHRASRPLPAPPGSSAAALSVPYQSDGASTPGSFRALTPSSQHAAPQPYTLQDSPAARGDDYFDSRIMSQGASASSSANLAAMKNAEGPLWSPTLAESSLIDSPSLRGPSQGSNSYVGYHRPQYSLGTASTLSAASEDDGGALGQNDPRGPSSYRSTPHLRIDSTASVQSSKRRAPLPTLPSSSSHRSDVRNDYPQATQSSAPQYLYDQYDNDSRQSIVYPDEDESATPVQTTPNISLPTTASVSSSADQVRAEWLRANGISQTSFAPTIAPSAAIAAGYREEKVQAPRDRRSMLRKVNYAILSHLAVLLKDTVPRAHQVKGSISYPSSFTGKDIISTLQSAIPRQLLLAAAGIDESIEDEPESQAQLRRVALSIAQSLNSQLFFHEVDWGAGVLQDGVEQVYSFLDSSMAMNEEDEFPRRHMVRLPSGSVAETNGLNDQSYEYATEGEHMRNHPVLSSDMEELPTGVFVPLTGCYSPLCGRSDSPAGSNCYSPSCPRAKTSGLRRGLTVTGLGHAGGIAGADAGALPGMAGGPAHKAWAELMPKEVLDSLPKREVTRQNAILEHIQKEEDFLADLQLLETLFIRGLEKPSPTGDPPPIPIGPDRDDFIREVFANHRELVWHVSRFVEALHIRQREEQPIIHSIGDLFLDAALEWQTAFVTYVANYPIAKSRIGREQSINPRFNQFIETCRRDPVSRRLGLDNFIHRALPHLQRHPLLLQTIIDKTEEENPDRESCIRAKEIIVEQCKIADTVIQAAQVKAQIRGFAYNLQTKRNKAVVDMDLLNEERQLIHEGRVYRKPDFTDLEWTEMQAILFDNFFAVTKLKSKQENDQSTNAVFVLAKRPIAVELLEVSGFNEPSVSYSIGLNAFHLRSDRESRDLWPFTIHHAGGKMEPLTLYATSKQRRNEWRTKIDEAKGLRRAVVDANKAFETSVLSDSIFALPASLGAETTVPPMGVDANLFHGRITCAVPFRMADQRRLVALGCADGVWIGLRNDPSSFRKVLHLKHVTQCAVMEEFGIFIVLADKILISYSLEALVPSSTGGAIQPRPPQKLSGNRGVLFFGVGVLKDRTLLVYMKKKANESVFKALEPVINQPMAATGKSSGGLFTKIKNDMSKNADWFRMYKVSKRCSEWPHWQRILTN</sequence>
<dbReference type="PANTHER" id="PTHR46572:SF1">
    <property type="entry name" value="RHO1 GUANINE NUCLEOTIDE EXCHANGE FACTOR TUS1"/>
    <property type="match status" value="1"/>
</dbReference>
<feature type="compositionally biased region" description="Polar residues" evidence="3">
    <location>
        <begin position="45"/>
        <end position="65"/>
    </location>
</feature>
<keyword evidence="1" id="KW-0597">Phosphoprotein</keyword>
<dbReference type="Pfam" id="PF00780">
    <property type="entry name" value="CNH"/>
    <property type="match status" value="1"/>
</dbReference>
<evidence type="ECO:0000313" key="7">
    <source>
        <dbReference type="Proteomes" id="UP000245942"/>
    </source>
</evidence>
<feature type="region of interest" description="Disordered" evidence="3">
    <location>
        <begin position="1"/>
        <end position="179"/>
    </location>
</feature>
<dbReference type="PANTHER" id="PTHR46572">
    <property type="entry name" value="RHO1 GDP-GTP EXCHANGE PROTEIN 1-RELATED"/>
    <property type="match status" value="1"/>
</dbReference>
<dbReference type="InterPro" id="IPR001180">
    <property type="entry name" value="CNH_dom"/>
</dbReference>
<accession>A0A316UES5</accession>
<dbReference type="GeneID" id="37013370"/>
<dbReference type="Proteomes" id="UP000245942">
    <property type="component" value="Unassembled WGS sequence"/>
</dbReference>
<protein>
    <recommendedName>
        <fullName evidence="8">DH domain-containing protein</fullName>
    </recommendedName>
</protein>
<dbReference type="InterPro" id="IPR035899">
    <property type="entry name" value="DBL_dom_sf"/>
</dbReference>
<dbReference type="Gene3D" id="1.20.900.10">
    <property type="entry name" value="Dbl homology (DH) domain"/>
    <property type="match status" value="1"/>
</dbReference>
<feature type="compositionally biased region" description="Polar residues" evidence="3">
    <location>
        <begin position="456"/>
        <end position="471"/>
    </location>
</feature>
<evidence type="ECO:0008006" key="8">
    <source>
        <dbReference type="Google" id="ProtNLM"/>
    </source>
</evidence>
<dbReference type="STRING" id="1684307.A0A316UES5"/>
<feature type="compositionally biased region" description="Polar residues" evidence="3">
    <location>
        <begin position="330"/>
        <end position="344"/>
    </location>
</feature>
<feature type="domain" description="PH" evidence="4">
    <location>
        <begin position="1017"/>
        <end position="1145"/>
    </location>
</feature>
<dbReference type="InterPro" id="IPR000219">
    <property type="entry name" value="DH_dom"/>
</dbReference>
<feature type="domain" description="DH" evidence="5">
    <location>
        <begin position="785"/>
        <end position="981"/>
    </location>
</feature>
<feature type="compositionally biased region" description="Polar residues" evidence="3">
    <location>
        <begin position="166"/>
        <end position="179"/>
    </location>
</feature>
<feature type="region of interest" description="Disordered" evidence="3">
    <location>
        <begin position="451"/>
        <end position="471"/>
    </location>
</feature>
<evidence type="ECO:0000259" key="4">
    <source>
        <dbReference type="PROSITE" id="PS50003"/>
    </source>
</evidence>
<dbReference type="InterPro" id="IPR001849">
    <property type="entry name" value="PH_domain"/>
</dbReference>
<feature type="compositionally biased region" description="Basic and acidic residues" evidence="3">
    <location>
        <begin position="149"/>
        <end position="161"/>
    </location>
</feature>
<evidence type="ECO:0000256" key="2">
    <source>
        <dbReference type="ARBA" id="ARBA00022658"/>
    </source>
</evidence>
<proteinExistence type="predicted"/>
<organism evidence="6 7">
    <name type="scientific">Pseudomicrostroma glucosiphilum</name>
    <dbReference type="NCBI Taxonomy" id="1684307"/>
    <lineage>
        <taxon>Eukaryota</taxon>
        <taxon>Fungi</taxon>
        <taxon>Dikarya</taxon>
        <taxon>Basidiomycota</taxon>
        <taxon>Ustilaginomycotina</taxon>
        <taxon>Exobasidiomycetes</taxon>
        <taxon>Microstromatales</taxon>
        <taxon>Microstromatales incertae sedis</taxon>
        <taxon>Pseudomicrostroma</taxon>
    </lineage>
</organism>
<feature type="compositionally biased region" description="Low complexity" evidence="3">
    <location>
        <begin position="88"/>
        <end position="98"/>
    </location>
</feature>
<dbReference type="Pfam" id="PF15405">
    <property type="entry name" value="PH_5"/>
    <property type="match status" value="1"/>
</dbReference>
<feature type="compositionally biased region" description="Polar residues" evidence="3">
    <location>
        <begin position="250"/>
        <end position="281"/>
    </location>
</feature>
<dbReference type="SUPFAM" id="SSF48065">
    <property type="entry name" value="DBL homology domain (DH-domain)"/>
    <property type="match status" value="1"/>
</dbReference>
<feature type="region of interest" description="Disordered" evidence="3">
    <location>
        <begin position="330"/>
        <end position="349"/>
    </location>
</feature>
<evidence type="ECO:0000256" key="3">
    <source>
        <dbReference type="SAM" id="MobiDB-lite"/>
    </source>
</evidence>
<dbReference type="SUPFAM" id="SSF50729">
    <property type="entry name" value="PH domain-like"/>
    <property type="match status" value="1"/>
</dbReference>
<dbReference type="SMART" id="SM00233">
    <property type="entry name" value="PH"/>
    <property type="match status" value="1"/>
</dbReference>
<dbReference type="PROSITE" id="PS50010">
    <property type="entry name" value="DH_2"/>
    <property type="match status" value="1"/>
</dbReference>
<gene>
    <name evidence="6" type="ORF">BCV69DRAFT_280509</name>
</gene>
<dbReference type="InterPro" id="IPR041675">
    <property type="entry name" value="PH_5"/>
</dbReference>
<evidence type="ECO:0000256" key="1">
    <source>
        <dbReference type="ARBA" id="ARBA00022553"/>
    </source>
</evidence>
<feature type="compositionally biased region" description="Pro residues" evidence="3">
    <location>
        <begin position="1"/>
        <end position="12"/>
    </location>
</feature>
<dbReference type="OrthoDB" id="2272012at2759"/>
<dbReference type="EMBL" id="KZ819322">
    <property type="protein sequence ID" value="PWN22901.1"/>
    <property type="molecule type" value="Genomic_DNA"/>
</dbReference>
<feature type="region of interest" description="Disordered" evidence="3">
    <location>
        <begin position="362"/>
        <end position="434"/>
    </location>
</feature>
<dbReference type="GO" id="GO:0005085">
    <property type="term" value="F:guanyl-nucleotide exchange factor activity"/>
    <property type="evidence" value="ECO:0007669"/>
    <property type="project" value="UniProtKB-KW"/>
</dbReference>